<evidence type="ECO:0000313" key="1">
    <source>
        <dbReference type="EMBL" id="MFC3996290.1"/>
    </source>
</evidence>
<dbReference type="Gene3D" id="1.10.357.10">
    <property type="entry name" value="Tetracycline Repressor, domain 2"/>
    <property type="match status" value="1"/>
</dbReference>
<dbReference type="EMBL" id="JBHSBH010000007">
    <property type="protein sequence ID" value="MFC3996290.1"/>
    <property type="molecule type" value="Genomic_DNA"/>
</dbReference>
<dbReference type="InterPro" id="IPR009057">
    <property type="entry name" value="Homeodomain-like_sf"/>
</dbReference>
<organism evidence="1 2">
    <name type="scientific">Nocardiopsis sediminis</name>
    <dbReference type="NCBI Taxonomy" id="1778267"/>
    <lineage>
        <taxon>Bacteria</taxon>
        <taxon>Bacillati</taxon>
        <taxon>Actinomycetota</taxon>
        <taxon>Actinomycetes</taxon>
        <taxon>Streptosporangiales</taxon>
        <taxon>Nocardiopsidaceae</taxon>
        <taxon>Nocardiopsis</taxon>
    </lineage>
</organism>
<evidence type="ECO:0000313" key="2">
    <source>
        <dbReference type="Proteomes" id="UP001595847"/>
    </source>
</evidence>
<dbReference type="SUPFAM" id="SSF46689">
    <property type="entry name" value="Homeodomain-like"/>
    <property type="match status" value="1"/>
</dbReference>
<comment type="caution">
    <text evidence="1">The sequence shown here is derived from an EMBL/GenBank/DDBJ whole genome shotgun (WGS) entry which is preliminary data.</text>
</comment>
<reference evidence="2" key="1">
    <citation type="journal article" date="2019" name="Int. J. Syst. Evol. Microbiol.">
        <title>The Global Catalogue of Microorganisms (GCM) 10K type strain sequencing project: providing services to taxonomists for standard genome sequencing and annotation.</title>
        <authorList>
            <consortium name="The Broad Institute Genomics Platform"/>
            <consortium name="The Broad Institute Genome Sequencing Center for Infectious Disease"/>
            <person name="Wu L."/>
            <person name="Ma J."/>
        </authorList>
    </citation>
    <scope>NUCLEOTIDE SEQUENCE [LARGE SCALE GENOMIC DNA]</scope>
    <source>
        <strain evidence="2">TBRC 1826</strain>
    </source>
</reference>
<proteinExistence type="predicted"/>
<gene>
    <name evidence="1" type="ORF">ACFOVU_10215</name>
</gene>
<dbReference type="Proteomes" id="UP001595847">
    <property type="component" value="Unassembled WGS sequence"/>
</dbReference>
<protein>
    <submittedName>
        <fullName evidence="1">TetR/AcrR family transcriptional regulator</fullName>
    </submittedName>
</protein>
<dbReference type="RefSeq" id="WP_378532208.1">
    <property type="nucleotide sequence ID" value="NZ_JBHSBH010000007.1"/>
</dbReference>
<name>A0ABV8FJM2_9ACTN</name>
<keyword evidence="2" id="KW-1185">Reference proteome</keyword>
<sequence length="188" mass="20583">MRTRDDWLTEGLAALVAEGEPGVRIDKLARRLGMTKGSFHHHFRGMADYRRALLERYEADQRAVQERLAALLVDTPAEAVIAGLPSRVADLVDTDLERAIRAWGVADQDVRETQERIDAARLAFLQDVWFQVLGDEGRARTAALVPHLIMVGAGAVRPRLGAADVQAVFDLLGRLVAVVADDGPTPEA</sequence>
<accession>A0ABV8FJM2</accession>